<dbReference type="AlphaFoldDB" id="A0AAV4XGC2"/>
<dbReference type="Proteomes" id="UP001054945">
    <property type="component" value="Unassembled WGS sequence"/>
</dbReference>
<comment type="caution">
    <text evidence="1">The sequence shown here is derived from an EMBL/GenBank/DDBJ whole genome shotgun (WGS) entry which is preliminary data.</text>
</comment>
<proteinExistence type="predicted"/>
<sequence>MYFSSNSHIMQRKLYLNLPNNPVLALNSVAFVMCCFSLPSELFPAYSYAEYCVTKMEKSNTWRKSNFPDPETTLGNSSEAEPVFVYFENNKDDSGIATVLINDENIPQVDSQNVSVPVE</sequence>
<organism evidence="1 2">
    <name type="scientific">Caerostris extrusa</name>
    <name type="common">Bark spider</name>
    <name type="synonym">Caerostris bankana</name>
    <dbReference type="NCBI Taxonomy" id="172846"/>
    <lineage>
        <taxon>Eukaryota</taxon>
        <taxon>Metazoa</taxon>
        <taxon>Ecdysozoa</taxon>
        <taxon>Arthropoda</taxon>
        <taxon>Chelicerata</taxon>
        <taxon>Arachnida</taxon>
        <taxon>Araneae</taxon>
        <taxon>Araneomorphae</taxon>
        <taxon>Entelegynae</taxon>
        <taxon>Araneoidea</taxon>
        <taxon>Araneidae</taxon>
        <taxon>Caerostris</taxon>
    </lineage>
</organism>
<accession>A0AAV4XGC2</accession>
<gene>
    <name evidence="1" type="ORF">CEXT_214231</name>
</gene>
<name>A0AAV4XGC2_CAEEX</name>
<reference evidence="1 2" key="1">
    <citation type="submission" date="2021-06" db="EMBL/GenBank/DDBJ databases">
        <title>Caerostris extrusa draft genome.</title>
        <authorList>
            <person name="Kono N."/>
            <person name="Arakawa K."/>
        </authorList>
    </citation>
    <scope>NUCLEOTIDE SEQUENCE [LARGE SCALE GENOMIC DNA]</scope>
</reference>
<protein>
    <submittedName>
        <fullName evidence="1">Uncharacterized protein</fullName>
    </submittedName>
</protein>
<dbReference type="EMBL" id="BPLR01017761">
    <property type="protein sequence ID" value="GIY94251.1"/>
    <property type="molecule type" value="Genomic_DNA"/>
</dbReference>
<keyword evidence="2" id="KW-1185">Reference proteome</keyword>
<evidence type="ECO:0000313" key="2">
    <source>
        <dbReference type="Proteomes" id="UP001054945"/>
    </source>
</evidence>
<evidence type="ECO:0000313" key="1">
    <source>
        <dbReference type="EMBL" id="GIY94251.1"/>
    </source>
</evidence>